<dbReference type="InterPro" id="IPR014721">
    <property type="entry name" value="Ribsml_uS5_D2-typ_fold_subgr"/>
</dbReference>
<evidence type="ECO:0000313" key="1">
    <source>
        <dbReference type="EMBL" id="WFD40289.1"/>
    </source>
</evidence>
<gene>
    <name evidence="1" type="ORF">MJAP1_003275</name>
</gene>
<dbReference type="GeneID" id="85226926"/>
<dbReference type="RefSeq" id="XP_060123186.1">
    <property type="nucleotide sequence ID" value="XM_060267203.1"/>
</dbReference>
<sequence length="190" mass="21255">MASPARRAARHAVEVIRLPASALQPPNAAVNVRQRPAARFANEMFSLQLYPLQGLDVPPGTTAMPKVLGPPWLPWPPHPDTHSAHHLRLAEGARAAVAGDEDRTRYLRTTVFVSKKRVHKLAVLRNQCRTRLLAALRELVTHEDVPVRDLYAYVFFANAPLYAAPRATILDTLRRAFRARGRLRVATREA</sequence>
<dbReference type="AlphaFoldDB" id="A0AAF0JBR6"/>
<accession>A0AAF0JBR6</accession>
<organism evidence="1 2">
    <name type="scientific">Malassezia japonica</name>
    <dbReference type="NCBI Taxonomy" id="223818"/>
    <lineage>
        <taxon>Eukaryota</taxon>
        <taxon>Fungi</taxon>
        <taxon>Dikarya</taxon>
        <taxon>Basidiomycota</taxon>
        <taxon>Ustilaginomycotina</taxon>
        <taxon>Malasseziomycetes</taxon>
        <taxon>Malasseziales</taxon>
        <taxon>Malasseziaceae</taxon>
        <taxon>Malassezia</taxon>
    </lineage>
</organism>
<dbReference type="Gene3D" id="3.30.230.10">
    <property type="match status" value="1"/>
</dbReference>
<reference evidence="1" key="1">
    <citation type="submission" date="2023-03" db="EMBL/GenBank/DDBJ databases">
        <title>Mating type loci evolution in Malassezia.</title>
        <authorList>
            <person name="Coelho M.A."/>
        </authorList>
    </citation>
    <scope>NUCLEOTIDE SEQUENCE</scope>
    <source>
        <strain evidence="1">CBS 9431</strain>
    </source>
</reference>
<keyword evidence="2" id="KW-1185">Reference proteome</keyword>
<proteinExistence type="predicted"/>
<name>A0AAF0JBR6_9BASI</name>
<dbReference type="Proteomes" id="UP001217754">
    <property type="component" value="Chromosome 6"/>
</dbReference>
<protein>
    <submittedName>
        <fullName evidence="1">Uncharacterized protein</fullName>
    </submittedName>
</protein>
<dbReference type="EMBL" id="CP119963">
    <property type="protein sequence ID" value="WFD40289.1"/>
    <property type="molecule type" value="Genomic_DNA"/>
</dbReference>
<evidence type="ECO:0000313" key="2">
    <source>
        <dbReference type="Proteomes" id="UP001217754"/>
    </source>
</evidence>